<name>A0ABZ1N191_9NOCA</name>
<dbReference type="Pfam" id="PF08386">
    <property type="entry name" value="Abhydrolase_4"/>
    <property type="match status" value="1"/>
</dbReference>
<dbReference type="InterPro" id="IPR051601">
    <property type="entry name" value="Serine_prot/Carboxylest_S33"/>
</dbReference>
<evidence type="ECO:0000313" key="7">
    <source>
        <dbReference type="Proteomes" id="UP001621418"/>
    </source>
</evidence>
<evidence type="ECO:0000259" key="4">
    <source>
        <dbReference type="Pfam" id="PF00561"/>
    </source>
</evidence>
<protein>
    <submittedName>
        <fullName evidence="6">Alpha/beta hydrolase</fullName>
    </submittedName>
</protein>
<evidence type="ECO:0000256" key="2">
    <source>
        <dbReference type="ARBA" id="ARBA00022729"/>
    </source>
</evidence>
<dbReference type="InterPro" id="IPR029058">
    <property type="entry name" value="AB_hydrolase_fold"/>
</dbReference>
<evidence type="ECO:0000259" key="5">
    <source>
        <dbReference type="Pfam" id="PF08386"/>
    </source>
</evidence>
<gene>
    <name evidence="6" type="ORF">OG308_20235</name>
</gene>
<dbReference type="EMBL" id="CP109527">
    <property type="protein sequence ID" value="WTY33660.1"/>
    <property type="molecule type" value="Genomic_DNA"/>
</dbReference>
<reference evidence="6 7" key="1">
    <citation type="submission" date="2022-10" db="EMBL/GenBank/DDBJ databases">
        <title>The complete genomes of actinobacterial strains from the NBC collection.</title>
        <authorList>
            <person name="Joergensen T.S."/>
            <person name="Alvarez Arevalo M."/>
            <person name="Sterndorff E.B."/>
            <person name="Faurdal D."/>
            <person name="Vuksanovic O."/>
            <person name="Mourched A.-S."/>
            <person name="Charusanti P."/>
            <person name="Shaw S."/>
            <person name="Blin K."/>
            <person name="Weber T."/>
        </authorList>
    </citation>
    <scope>NUCLEOTIDE SEQUENCE [LARGE SCALE GENOMIC DNA]</scope>
    <source>
        <strain evidence="6 7">NBC_01413</strain>
    </source>
</reference>
<dbReference type="RefSeq" id="WP_405145890.1">
    <property type="nucleotide sequence ID" value="NZ_CP109527.1"/>
</dbReference>
<keyword evidence="2" id="KW-0732">Signal</keyword>
<accession>A0ABZ1N191</accession>
<feature type="domain" description="Peptidase S33 tripeptidyl aminopeptidase-like C-terminal" evidence="5">
    <location>
        <begin position="420"/>
        <end position="514"/>
    </location>
</feature>
<dbReference type="Proteomes" id="UP001621418">
    <property type="component" value="Chromosome"/>
</dbReference>
<keyword evidence="7" id="KW-1185">Reference proteome</keyword>
<proteinExistence type="inferred from homology"/>
<dbReference type="PANTHER" id="PTHR43248">
    <property type="entry name" value="2-SUCCINYL-6-HYDROXY-2,4-CYCLOHEXADIENE-1-CARBOXYLATE SYNTHASE"/>
    <property type="match status" value="1"/>
</dbReference>
<keyword evidence="3 6" id="KW-0378">Hydrolase</keyword>
<evidence type="ECO:0000256" key="3">
    <source>
        <dbReference type="ARBA" id="ARBA00022801"/>
    </source>
</evidence>
<dbReference type="PANTHER" id="PTHR43248:SF29">
    <property type="entry name" value="TRIPEPTIDYL AMINOPEPTIDASE"/>
    <property type="match status" value="1"/>
</dbReference>
<feature type="domain" description="AB hydrolase-1" evidence="4">
    <location>
        <begin position="127"/>
        <end position="293"/>
    </location>
</feature>
<dbReference type="InterPro" id="IPR013595">
    <property type="entry name" value="Pept_S33_TAP-like_C"/>
</dbReference>
<dbReference type="PROSITE" id="PS51257">
    <property type="entry name" value="PROKAR_LIPOPROTEIN"/>
    <property type="match status" value="1"/>
</dbReference>
<evidence type="ECO:0000313" key="6">
    <source>
        <dbReference type="EMBL" id="WTY33660.1"/>
    </source>
</evidence>
<dbReference type="SUPFAM" id="SSF53474">
    <property type="entry name" value="alpha/beta-Hydrolases"/>
    <property type="match status" value="1"/>
</dbReference>
<evidence type="ECO:0000256" key="1">
    <source>
        <dbReference type="ARBA" id="ARBA00010088"/>
    </source>
</evidence>
<dbReference type="Gene3D" id="3.40.50.1820">
    <property type="entry name" value="alpha/beta hydrolase"/>
    <property type="match status" value="1"/>
</dbReference>
<dbReference type="GO" id="GO:0016787">
    <property type="term" value="F:hydrolase activity"/>
    <property type="evidence" value="ECO:0007669"/>
    <property type="project" value="UniProtKB-KW"/>
</dbReference>
<comment type="similarity">
    <text evidence="1">Belongs to the peptidase S33 family.</text>
</comment>
<sequence>MIISRNEFAVAMVASMVCAVAIAGCGPVEISAPKAGRQVDFHDQAIAWHDCETGADDEVGRRLAAVGAQCGEFSAPLDYASPAGKTITVAVARRPASDPARRLGTLVVETGGPGPSRDGVAILIDGPEGGHGAPDVAERYDVVGFDPRFFGASTPLECGWPTSQYLRVAQTAPGDRAGFDRAAAAARDLAMRCAPWRELLPHASTRTVARDLDLLRTLLGEPSLSYLGWSWGTYLGAVYAQMFGEHVDRRVLDSPLDPRAAGPDLTRDTAPADAAALEDWARWAAAQDLGLGTTSAAVLGEVDDLIERVRHAPISLAGVTVTADLIPGLLLTVDDSAESYIAFGSQIRALIDASRGVQVEPPPALAIKLALYADTGVTPEFGFSATVANQCADRPARAVEDYFVDIERHRAQEPLFGALARHLGPCAMWPASSNDPATDIGNQVPALLVGADGDPVAPAAGLRALRAVMPAARSLTLRPAFRHGVYLFDGSACIDDAVTAYLLDGVLPSVDTTCDRAEP</sequence>
<dbReference type="InterPro" id="IPR000073">
    <property type="entry name" value="AB_hydrolase_1"/>
</dbReference>
<organism evidence="6 7">
    <name type="scientific">Nocardia salmonicida</name>
    <dbReference type="NCBI Taxonomy" id="53431"/>
    <lineage>
        <taxon>Bacteria</taxon>
        <taxon>Bacillati</taxon>
        <taxon>Actinomycetota</taxon>
        <taxon>Actinomycetes</taxon>
        <taxon>Mycobacteriales</taxon>
        <taxon>Nocardiaceae</taxon>
        <taxon>Nocardia</taxon>
    </lineage>
</organism>
<dbReference type="Pfam" id="PF00561">
    <property type="entry name" value="Abhydrolase_1"/>
    <property type="match status" value="1"/>
</dbReference>